<accession>X7YFN6</accession>
<gene>
    <name evidence="1" type="ORF">I545_6518</name>
</gene>
<sequence>MAAASESSTWRPRGRVDQVDDIRWQRAIIEFGPATRQSRCGRAA</sequence>
<protein>
    <submittedName>
        <fullName evidence="1">Uncharacterized protein</fullName>
    </submittedName>
</protein>
<reference evidence="1 2" key="1">
    <citation type="submission" date="2013-12" db="EMBL/GenBank/DDBJ databases">
        <authorList>
            <person name="Brown-Elliot B."/>
            <person name="Wallace R."/>
            <person name="Lenaerts A."/>
            <person name="Ordway D."/>
            <person name="DeGroote M.A."/>
            <person name="Parker T."/>
            <person name="Sizemore C."/>
            <person name="Tallon L.J."/>
            <person name="Sadzewicz L.K."/>
            <person name="Sengamalay N."/>
            <person name="Fraser C.M."/>
            <person name="Hine E."/>
            <person name="Shefchek K.A."/>
            <person name="Das S.P."/>
            <person name="Tettelin H."/>
        </authorList>
    </citation>
    <scope>NUCLEOTIDE SEQUENCE [LARGE SCALE GENOMIC DNA]</scope>
    <source>
        <strain evidence="1 2">662</strain>
    </source>
</reference>
<name>X7YFN6_MYCKA</name>
<evidence type="ECO:0000313" key="1">
    <source>
        <dbReference type="EMBL" id="EUA06007.1"/>
    </source>
</evidence>
<evidence type="ECO:0000313" key="2">
    <source>
        <dbReference type="Proteomes" id="UP000020561"/>
    </source>
</evidence>
<comment type="caution">
    <text evidence="1">The sequence shown here is derived from an EMBL/GenBank/DDBJ whole genome shotgun (WGS) entry which is preliminary data.</text>
</comment>
<dbReference type="EMBL" id="JAOA01000019">
    <property type="protein sequence ID" value="EUA06007.1"/>
    <property type="molecule type" value="Genomic_DNA"/>
</dbReference>
<proteinExistence type="predicted"/>
<dbReference type="AlphaFoldDB" id="X7YFN6"/>
<dbReference type="Proteomes" id="UP000020561">
    <property type="component" value="Unassembled WGS sequence"/>
</dbReference>
<organism evidence="1 2">
    <name type="scientific">Mycobacterium kansasii 662</name>
    <dbReference type="NCBI Taxonomy" id="1299326"/>
    <lineage>
        <taxon>Bacteria</taxon>
        <taxon>Bacillati</taxon>
        <taxon>Actinomycetota</taxon>
        <taxon>Actinomycetes</taxon>
        <taxon>Mycobacteriales</taxon>
        <taxon>Mycobacteriaceae</taxon>
        <taxon>Mycobacterium</taxon>
    </lineage>
</organism>